<evidence type="ECO:0000313" key="3">
    <source>
        <dbReference type="Proteomes" id="UP000594262"/>
    </source>
</evidence>
<keyword evidence="1" id="KW-0812">Transmembrane</keyword>
<evidence type="ECO:0000313" key="2">
    <source>
        <dbReference type="EnsemblMetazoa" id="CLYHEMP004825.1"/>
    </source>
</evidence>
<reference evidence="2" key="1">
    <citation type="submission" date="2021-01" db="UniProtKB">
        <authorList>
            <consortium name="EnsemblMetazoa"/>
        </authorList>
    </citation>
    <scope>IDENTIFICATION</scope>
</reference>
<feature type="transmembrane region" description="Helical" evidence="1">
    <location>
        <begin position="54"/>
        <end position="73"/>
    </location>
</feature>
<dbReference type="EnsemblMetazoa" id="CLYHEMT004825.1">
    <property type="protein sequence ID" value="CLYHEMP004825.1"/>
    <property type="gene ID" value="CLYHEMG004825"/>
</dbReference>
<organism evidence="2 3">
    <name type="scientific">Clytia hemisphaerica</name>
    <dbReference type="NCBI Taxonomy" id="252671"/>
    <lineage>
        <taxon>Eukaryota</taxon>
        <taxon>Metazoa</taxon>
        <taxon>Cnidaria</taxon>
        <taxon>Hydrozoa</taxon>
        <taxon>Hydroidolina</taxon>
        <taxon>Leptothecata</taxon>
        <taxon>Obeliida</taxon>
        <taxon>Clytiidae</taxon>
        <taxon>Clytia</taxon>
    </lineage>
</organism>
<dbReference type="Gene3D" id="1.20.1070.10">
    <property type="entry name" value="Rhodopsin 7-helix transmembrane proteins"/>
    <property type="match status" value="1"/>
</dbReference>
<evidence type="ECO:0000256" key="1">
    <source>
        <dbReference type="SAM" id="Phobius"/>
    </source>
</evidence>
<accession>A0A7M5U1D0</accession>
<sequence>MNETRDGFNVPGGGKGVWGGPDGGGGGESFKRFLTFPNKNEPHVLILQHIGDGITTLAIIVNILGIFVINSSCKKLSKLSNSKLLLMYMSLTIIAQSIFKFAMLYAKLPITKKLYLFIFFAMFLILRRLSVIIMSIDQISIIVLGVKYKTIMTKKVIFWMLSTTYIIGIEFVVLRIIFIKNFRCSRIVTSTNLFTVDAFFILFAILTFASLKRWNSNRSGITKNARAKDAVIAILCILTTQTVLSIIPDIIGSTALFQGKNQAIWKSINHICSGISALCDPLLYILVVKNHRQIAKKMIQRRTLFLKNQNTVSPENS</sequence>
<proteinExistence type="predicted"/>
<feature type="transmembrane region" description="Helical" evidence="1">
    <location>
        <begin position="156"/>
        <end position="178"/>
    </location>
</feature>
<name>A0A7M5U1D0_9CNID</name>
<protein>
    <recommendedName>
        <fullName evidence="4">Seven transmembrane protein</fullName>
    </recommendedName>
</protein>
<feature type="transmembrane region" description="Helical" evidence="1">
    <location>
        <begin position="190"/>
        <end position="209"/>
    </location>
</feature>
<dbReference type="Proteomes" id="UP000594262">
    <property type="component" value="Unplaced"/>
</dbReference>
<keyword evidence="1" id="KW-0472">Membrane</keyword>
<dbReference type="AlphaFoldDB" id="A0A7M5U1D0"/>
<keyword evidence="3" id="KW-1185">Reference proteome</keyword>
<keyword evidence="1" id="KW-1133">Transmembrane helix</keyword>
<feature type="transmembrane region" description="Helical" evidence="1">
    <location>
        <begin position="268"/>
        <end position="288"/>
    </location>
</feature>
<feature type="transmembrane region" description="Helical" evidence="1">
    <location>
        <begin position="114"/>
        <end position="136"/>
    </location>
</feature>
<dbReference type="RefSeq" id="XP_066933293.1">
    <property type="nucleotide sequence ID" value="XM_067077192.1"/>
</dbReference>
<dbReference type="SUPFAM" id="SSF81321">
    <property type="entry name" value="Family A G protein-coupled receptor-like"/>
    <property type="match status" value="1"/>
</dbReference>
<feature type="transmembrane region" description="Helical" evidence="1">
    <location>
        <begin position="230"/>
        <end position="248"/>
    </location>
</feature>
<dbReference type="GeneID" id="136820961"/>
<feature type="transmembrane region" description="Helical" evidence="1">
    <location>
        <begin position="85"/>
        <end position="108"/>
    </location>
</feature>
<evidence type="ECO:0008006" key="4">
    <source>
        <dbReference type="Google" id="ProtNLM"/>
    </source>
</evidence>